<protein>
    <recommendedName>
        <fullName evidence="7">Adenine phosphoribosyltransferase</fullName>
        <ecNumber evidence="6">2.4.2.7</ecNumber>
    </recommendedName>
</protein>
<comment type="subcellular location">
    <subcellularLocation>
        <location evidence="3">Cytoplasm</location>
    </subcellularLocation>
</comment>
<dbReference type="CDD" id="cd06223">
    <property type="entry name" value="PRTases_typeI"/>
    <property type="match status" value="1"/>
</dbReference>
<dbReference type="PANTHER" id="PTHR32315">
    <property type="entry name" value="ADENINE PHOSPHORIBOSYLTRANSFERASE"/>
    <property type="match status" value="1"/>
</dbReference>
<dbReference type="GO" id="GO:0005737">
    <property type="term" value="C:cytoplasm"/>
    <property type="evidence" value="ECO:0007669"/>
    <property type="project" value="UniProtKB-SubCell"/>
</dbReference>
<evidence type="ECO:0000256" key="11">
    <source>
        <dbReference type="ARBA" id="ARBA00022726"/>
    </source>
</evidence>
<keyword evidence="9" id="KW-0328">Glycosyltransferase</keyword>
<evidence type="ECO:0000256" key="6">
    <source>
        <dbReference type="ARBA" id="ARBA00011893"/>
    </source>
</evidence>
<dbReference type="NCBIfam" id="NF002636">
    <property type="entry name" value="PRK02304.1-5"/>
    <property type="match status" value="1"/>
</dbReference>
<dbReference type="FunFam" id="3.40.50.2020:FF:000021">
    <property type="entry name" value="Adenine phosphoribosyltransferase"/>
    <property type="match status" value="1"/>
</dbReference>
<organism evidence="14 16">
    <name type="scientific">Dracunculus medinensis</name>
    <name type="common">Guinea worm</name>
    <dbReference type="NCBI Taxonomy" id="318479"/>
    <lineage>
        <taxon>Eukaryota</taxon>
        <taxon>Metazoa</taxon>
        <taxon>Ecdysozoa</taxon>
        <taxon>Nematoda</taxon>
        <taxon>Chromadorea</taxon>
        <taxon>Rhabditida</taxon>
        <taxon>Spirurina</taxon>
        <taxon>Dracunculoidea</taxon>
        <taxon>Dracunculidae</taxon>
        <taxon>Dracunculus</taxon>
    </lineage>
</organism>
<dbReference type="HAMAP" id="MF_00004">
    <property type="entry name" value="Aden_phosphoribosyltr"/>
    <property type="match status" value="1"/>
</dbReference>
<evidence type="ECO:0000256" key="8">
    <source>
        <dbReference type="ARBA" id="ARBA00022490"/>
    </source>
</evidence>
<evidence type="ECO:0000256" key="2">
    <source>
        <dbReference type="ARBA" id="ARBA00003968"/>
    </source>
</evidence>
<dbReference type="AlphaFoldDB" id="A0A0N4U2G8"/>
<keyword evidence="15" id="KW-1185">Reference proteome</keyword>
<dbReference type="STRING" id="318479.A0A0N4U2G8"/>
<keyword evidence="11" id="KW-0660">Purine salvage</keyword>
<dbReference type="InterPro" id="IPR029057">
    <property type="entry name" value="PRTase-like"/>
</dbReference>
<evidence type="ECO:0000313" key="16">
    <source>
        <dbReference type="WBParaSite" id="DME_0000087201-mRNA-1"/>
    </source>
</evidence>
<dbReference type="PANTHER" id="PTHR32315:SF3">
    <property type="entry name" value="ADENINE PHOSPHORIBOSYLTRANSFERASE"/>
    <property type="match status" value="1"/>
</dbReference>
<keyword evidence="8" id="KW-0963">Cytoplasm</keyword>
<comment type="similarity">
    <text evidence="5">Belongs to the purine/pyrimidine phosphoribosyltransferase family.</text>
</comment>
<name>A0A0N4U2G8_DRAME</name>
<keyword evidence="10" id="KW-0808">Transferase</keyword>
<evidence type="ECO:0000256" key="4">
    <source>
        <dbReference type="ARBA" id="ARBA00004659"/>
    </source>
</evidence>
<comment type="pathway">
    <text evidence="4">Purine metabolism; AMP biosynthesis via salvage pathway; AMP from adenine: step 1/1.</text>
</comment>
<reference evidence="13 15" key="2">
    <citation type="submission" date="2018-11" db="EMBL/GenBank/DDBJ databases">
        <authorList>
            <consortium name="Pathogen Informatics"/>
        </authorList>
    </citation>
    <scope>NUCLEOTIDE SEQUENCE [LARGE SCALE GENOMIC DNA]</scope>
</reference>
<dbReference type="Gene3D" id="3.40.50.2020">
    <property type="match status" value="1"/>
</dbReference>
<evidence type="ECO:0000256" key="3">
    <source>
        <dbReference type="ARBA" id="ARBA00004496"/>
    </source>
</evidence>
<evidence type="ECO:0000256" key="5">
    <source>
        <dbReference type="ARBA" id="ARBA00008391"/>
    </source>
</evidence>
<dbReference type="Pfam" id="PF00156">
    <property type="entry name" value="Pribosyltran"/>
    <property type="match status" value="1"/>
</dbReference>
<dbReference type="GO" id="GO:0016208">
    <property type="term" value="F:AMP binding"/>
    <property type="evidence" value="ECO:0007669"/>
    <property type="project" value="TreeGrafter"/>
</dbReference>
<evidence type="ECO:0000256" key="9">
    <source>
        <dbReference type="ARBA" id="ARBA00022676"/>
    </source>
</evidence>
<dbReference type="UniPathway" id="UPA00588">
    <property type="reaction ID" value="UER00646"/>
</dbReference>
<dbReference type="GO" id="GO:0003999">
    <property type="term" value="F:adenine phosphoribosyltransferase activity"/>
    <property type="evidence" value="ECO:0007669"/>
    <property type="project" value="UniProtKB-EC"/>
</dbReference>
<dbReference type="WBParaSite" id="DME_0000087201-mRNA-1">
    <property type="protein sequence ID" value="DME_0000087201-mRNA-1"/>
    <property type="gene ID" value="DME_0000087201"/>
</dbReference>
<dbReference type="GO" id="GO:0044209">
    <property type="term" value="P:AMP salvage"/>
    <property type="evidence" value="ECO:0007669"/>
    <property type="project" value="UniProtKB-UniPathway"/>
</dbReference>
<gene>
    <name evidence="13" type="ORF">DME_LOCUS5232</name>
</gene>
<evidence type="ECO:0000256" key="7">
    <source>
        <dbReference type="ARBA" id="ARBA00017366"/>
    </source>
</evidence>
<evidence type="ECO:0000256" key="1">
    <source>
        <dbReference type="ARBA" id="ARBA00000868"/>
    </source>
</evidence>
<dbReference type="EC" id="2.4.2.7" evidence="6"/>
<dbReference type="InterPro" id="IPR000836">
    <property type="entry name" value="PRTase_dom"/>
</dbReference>
<evidence type="ECO:0000313" key="13">
    <source>
        <dbReference type="EMBL" id="VDN55259.1"/>
    </source>
</evidence>
<dbReference type="Proteomes" id="UP000274756">
    <property type="component" value="Unassembled WGS sequence"/>
</dbReference>
<dbReference type="Proteomes" id="UP000038040">
    <property type="component" value="Unplaced"/>
</dbReference>
<feature type="domain" description="Phosphoribosyltransferase" evidence="12">
    <location>
        <begin position="40"/>
        <end position="162"/>
    </location>
</feature>
<dbReference type="OrthoDB" id="363185at2759"/>
<dbReference type="InterPro" id="IPR005764">
    <property type="entry name" value="Ade_phspho_trans"/>
</dbReference>
<sequence length="187" mass="21179">MDRAKIEENRLRKAIESKLRYFPDFPRQGINFVDIMPLFNNPSLLNELCAAIGEHAKNLPVKIDAVAGFEARGFLFGPQVSIILNLPFIPIRKKGKLPGEVIQEFYEKEYGQDVIEIQKDAIKEGWNVFLIDDLLATGGTLLAAVRLFEKSKARIVEAFTLIELSFLNARNIIPNHIPIYSLILLSK</sequence>
<dbReference type="GO" id="GO:0006168">
    <property type="term" value="P:adenine salvage"/>
    <property type="evidence" value="ECO:0007669"/>
    <property type="project" value="InterPro"/>
</dbReference>
<evidence type="ECO:0000259" key="12">
    <source>
        <dbReference type="Pfam" id="PF00156"/>
    </source>
</evidence>
<dbReference type="GO" id="GO:0002055">
    <property type="term" value="F:adenine binding"/>
    <property type="evidence" value="ECO:0007669"/>
    <property type="project" value="TreeGrafter"/>
</dbReference>
<comment type="function">
    <text evidence="2">Catalyzes a salvage reaction resulting in the formation of AMP, that is energically less costly than de novo synthesis.</text>
</comment>
<evidence type="ECO:0000313" key="15">
    <source>
        <dbReference type="Proteomes" id="UP000274756"/>
    </source>
</evidence>
<reference evidence="16" key="1">
    <citation type="submission" date="2017-02" db="UniProtKB">
        <authorList>
            <consortium name="WormBaseParasite"/>
        </authorList>
    </citation>
    <scope>IDENTIFICATION</scope>
</reference>
<comment type="catalytic activity">
    <reaction evidence="1">
        <text>AMP + diphosphate = 5-phospho-alpha-D-ribose 1-diphosphate + adenine</text>
        <dbReference type="Rhea" id="RHEA:16609"/>
        <dbReference type="ChEBI" id="CHEBI:16708"/>
        <dbReference type="ChEBI" id="CHEBI:33019"/>
        <dbReference type="ChEBI" id="CHEBI:58017"/>
        <dbReference type="ChEBI" id="CHEBI:456215"/>
        <dbReference type="EC" id="2.4.2.7"/>
    </reaction>
</comment>
<accession>A0A0N4U2G8</accession>
<dbReference type="SUPFAM" id="SSF53271">
    <property type="entry name" value="PRTase-like"/>
    <property type="match status" value="1"/>
</dbReference>
<evidence type="ECO:0000313" key="14">
    <source>
        <dbReference type="Proteomes" id="UP000038040"/>
    </source>
</evidence>
<dbReference type="InterPro" id="IPR050054">
    <property type="entry name" value="UPRTase/APRTase"/>
</dbReference>
<proteinExistence type="inferred from homology"/>
<dbReference type="GO" id="GO:0006166">
    <property type="term" value="P:purine ribonucleoside salvage"/>
    <property type="evidence" value="ECO:0007669"/>
    <property type="project" value="UniProtKB-KW"/>
</dbReference>
<dbReference type="EMBL" id="UYYG01001152">
    <property type="protein sequence ID" value="VDN55259.1"/>
    <property type="molecule type" value="Genomic_DNA"/>
</dbReference>
<evidence type="ECO:0000256" key="10">
    <source>
        <dbReference type="ARBA" id="ARBA00022679"/>
    </source>
</evidence>